<feature type="compositionally biased region" description="Polar residues" evidence="4">
    <location>
        <begin position="577"/>
        <end position="592"/>
    </location>
</feature>
<keyword evidence="1" id="KW-0677">Repeat</keyword>
<dbReference type="FunCoup" id="A0A078ARW5">
    <property type="interactions" value="300"/>
</dbReference>
<dbReference type="InterPro" id="IPR000408">
    <property type="entry name" value="Reg_chr_condens"/>
</dbReference>
<organism evidence="6 7">
    <name type="scientific">Stylonychia lemnae</name>
    <name type="common">Ciliate</name>
    <dbReference type="NCBI Taxonomy" id="5949"/>
    <lineage>
        <taxon>Eukaryota</taxon>
        <taxon>Sar</taxon>
        <taxon>Alveolata</taxon>
        <taxon>Ciliophora</taxon>
        <taxon>Intramacronucleata</taxon>
        <taxon>Spirotrichea</taxon>
        <taxon>Stichotrichia</taxon>
        <taxon>Sporadotrichida</taxon>
        <taxon>Oxytrichidae</taxon>
        <taxon>Stylonychinae</taxon>
        <taxon>Stylonychia</taxon>
    </lineage>
</organism>
<protein>
    <recommendedName>
        <fullName evidence="5">RCC1-like domain-containing protein</fullName>
    </recommendedName>
</protein>
<feature type="coiled-coil region" evidence="3">
    <location>
        <begin position="616"/>
        <end position="746"/>
    </location>
</feature>
<evidence type="ECO:0000259" key="5">
    <source>
        <dbReference type="Pfam" id="PF25390"/>
    </source>
</evidence>
<evidence type="ECO:0000256" key="1">
    <source>
        <dbReference type="ARBA" id="ARBA00022737"/>
    </source>
</evidence>
<dbReference type="OMA" id="FVQKNDY"/>
<dbReference type="PANTHER" id="PTHR45622">
    <property type="entry name" value="UBIQUITIN-PROTEIN LIGASE E3A-RELATED"/>
    <property type="match status" value="1"/>
</dbReference>
<feature type="coiled-coil region" evidence="3">
    <location>
        <begin position="789"/>
        <end position="851"/>
    </location>
</feature>
<feature type="repeat" description="RCC1" evidence="2">
    <location>
        <begin position="150"/>
        <end position="206"/>
    </location>
</feature>
<name>A0A078ARW5_STYLE</name>
<feature type="region of interest" description="Disordered" evidence="4">
    <location>
        <begin position="922"/>
        <end position="989"/>
    </location>
</feature>
<reference evidence="6 7" key="1">
    <citation type="submission" date="2014-06" db="EMBL/GenBank/DDBJ databases">
        <authorList>
            <person name="Swart Estienne"/>
        </authorList>
    </citation>
    <scope>NUCLEOTIDE SEQUENCE [LARGE SCALE GENOMIC DNA]</scope>
    <source>
        <strain evidence="6 7">130c</strain>
    </source>
</reference>
<evidence type="ECO:0000256" key="4">
    <source>
        <dbReference type="SAM" id="MobiDB-lite"/>
    </source>
</evidence>
<feature type="region of interest" description="Disordered" evidence="4">
    <location>
        <begin position="577"/>
        <end position="604"/>
    </location>
</feature>
<dbReference type="InterPro" id="IPR058923">
    <property type="entry name" value="RCC1-like_dom"/>
</dbReference>
<keyword evidence="7" id="KW-1185">Reference proteome</keyword>
<dbReference type="EMBL" id="CCKQ01012323">
    <property type="protein sequence ID" value="CDW83932.1"/>
    <property type="molecule type" value="Genomic_DNA"/>
</dbReference>
<feature type="repeat" description="RCC1" evidence="2">
    <location>
        <begin position="261"/>
        <end position="310"/>
    </location>
</feature>
<feature type="region of interest" description="Disordered" evidence="4">
    <location>
        <begin position="518"/>
        <end position="540"/>
    </location>
</feature>
<feature type="compositionally biased region" description="Polar residues" evidence="4">
    <location>
        <begin position="1029"/>
        <end position="1052"/>
    </location>
</feature>
<dbReference type="PROSITE" id="PS50012">
    <property type="entry name" value="RCC1_3"/>
    <property type="match status" value="5"/>
</dbReference>
<proteinExistence type="predicted"/>
<feature type="region of interest" description="Disordered" evidence="4">
    <location>
        <begin position="874"/>
        <end position="897"/>
    </location>
</feature>
<dbReference type="PROSITE" id="PS00626">
    <property type="entry name" value="RCC1_2"/>
    <property type="match status" value="1"/>
</dbReference>
<evidence type="ECO:0000313" key="6">
    <source>
        <dbReference type="EMBL" id="CDW83932.1"/>
    </source>
</evidence>
<feature type="region of interest" description="Disordered" evidence="4">
    <location>
        <begin position="1029"/>
        <end position="1060"/>
    </location>
</feature>
<feature type="compositionally biased region" description="Polar residues" evidence="4">
    <location>
        <begin position="874"/>
        <end position="896"/>
    </location>
</feature>
<dbReference type="Proteomes" id="UP000039865">
    <property type="component" value="Unassembled WGS sequence"/>
</dbReference>
<dbReference type="PANTHER" id="PTHR45622:SF70">
    <property type="entry name" value="SECRETION-REGULATING GUANINE NUCLEOTIDE EXCHANGE FACTOR"/>
    <property type="match status" value="1"/>
</dbReference>
<sequence length="1073" mass="123742">MEADSSATDLSLISKYGDRSSHYYHLQNDTKKDIKSNPTQSTTYLYVWGSNQFGQLGIGEKHHGKMIQKPMKYKFPFKIIQISCGNEHTLFLTAQNLVYSMGSNIDGQLGLGTRQIIQKNSPVLVEQLNHIKIVKIASGKSHNIALDREGQCYSWGSNENGQLGLKDNPYTNSQFEANCLVNIDPTKYNIDHISAGGNHSMFLEKISGSLFGCGSNLQGQLGIKETKEYRQPIMIDYPVMHGAFIQLQCGSDYTLALNKYGEVYSCGDNTRLQLGIRGLNQSSQFLKLPTLSNIKKIQAGGYSSALNHQGQLYLWGQTSFGSLSSPLCITQMNVQILFKSISVGDEFGVAIDQIHNFHTWSTIGMQEQHKFGENLNKNSKRFRASQVTCGKDFAIAILSKRKTSRVNLFRAENKLQFQQSNIENKQQERVQQDLYQTRDSDYRNQQAEFNQYNNYQLQNNSRHKYQFSFSNANNMLDQTIDVQQQSQNYPYKDLDCQNSKADLNKSSNDIFQHYKQRYSRSRDNHSHNQFQNNTTLGGDSLAQPIRFESRQNSLSNSHINSETNKNYQRLRIKSHSPSFRTISLPQTANQPSGRPASSELINRPKHSVQTQYLIQIDDLNKQNIILQKQVNELSFQLSQYDASLNEKISEIVQFYDQKIREEKSKRNNLHKEKKNVQDQYKSELLRLMSKVENYEKLMDQQKYQYQVLQQAYDEQYQFKKEQMILINSQQRDVNILTDKCKDLENQLSSQTHINHQVNLDTQILRDEIQQLKKSHVQNLDNLQTFQLQINDFKAREQDYELRLDQKDQEINMLTRQVIDLKQFADSYETELLEYQRQIEDLEDKNIKLVQLLDKNTYNKAQDYQNKVMSILNHSRPQSYNSSQNRNHTRNNSNPYQQAPLRNLNVQEYSDKSNLQSFAQSQNHSFNGVGKDSAYHSKKPSINPYQQQPLSQKENSFTISSPADIPIREDRDEDEFSASNCKSDADNTNQNFNRDQVLNLFAALNDQISPRSLSSSNQLQHNRNFSQTAKPAFQGNNMTFSNNSLNDQNQPQFNKVDPPKDISAPKLTAVINLN</sequence>
<feature type="repeat" description="RCC1" evidence="2">
    <location>
        <begin position="208"/>
        <end position="260"/>
    </location>
</feature>
<evidence type="ECO:0000256" key="3">
    <source>
        <dbReference type="SAM" id="Coils"/>
    </source>
</evidence>
<keyword evidence="3" id="KW-0175">Coiled coil</keyword>
<evidence type="ECO:0000313" key="7">
    <source>
        <dbReference type="Proteomes" id="UP000039865"/>
    </source>
</evidence>
<feature type="compositionally biased region" description="Polar residues" evidence="4">
    <location>
        <begin position="976"/>
        <end position="989"/>
    </location>
</feature>
<dbReference type="InterPro" id="IPR051709">
    <property type="entry name" value="Ub-ligase/GTPase-reg"/>
</dbReference>
<dbReference type="Pfam" id="PF25390">
    <property type="entry name" value="WD40_RLD"/>
    <property type="match status" value="1"/>
</dbReference>
<dbReference type="PRINTS" id="PR00633">
    <property type="entry name" value="RCCNDNSATION"/>
</dbReference>
<dbReference type="InParanoid" id="A0A078ARW5"/>
<dbReference type="SUPFAM" id="SSF50985">
    <property type="entry name" value="RCC1/BLIP-II"/>
    <property type="match status" value="1"/>
</dbReference>
<gene>
    <name evidence="6" type="primary">Contig4405.g4709</name>
    <name evidence="6" type="ORF">STYLEM_12986</name>
</gene>
<dbReference type="OrthoDB" id="10256179at2759"/>
<evidence type="ECO:0000256" key="2">
    <source>
        <dbReference type="PROSITE-ProRule" id="PRU00235"/>
    </source>
</evidence>
<dbReference type="InterPro" id="IPR009091">
    <property type="entry name" value="RCC1/BLIP-II"/>
</dbReference>
<dbReference type="Gene3D" id="2.130.10.30">
    <property type="entry name" value="Regulator of chromosome condensation 1/beta-lactamase-inhibitor protein II"/>
    <property type="match status" value="2"/>
</dbReference>
<feature type="domain" description="RCC1-like" evidence="5">
    <location>
        <begin position="45"/>
        <end position="393"/>
    </location>
</feature>
<feature type="compositionally biased region" description="Polar residues" evidence="4">
    <location>
        <begin position="942"/>
        <end position="960"/>
    </location>
</feature>
<feature type="repeat" description="RCC1" evidence="2">
    <location>
        <begin position="96"/>
        <end position="149"/>
    </location>
</feature>
<feature type="repeat" description="RCC1" evidence="2">
    <location>
        <begin position="43"/>
        <end position="95"/>
    </location>
</feature>
<dbReference type="AlphaFoldDB" id="A0A078ARW5"/>
<accession>A0A078ARW5</accession>
<feature type="compositionally biased region" description="Polar residues" evidence="4">
    <location>
        <begin position="527"/>
        <end position="537"/>
    </location>
</feature>